<dbReference type="EMBL" id="BOMW01000107">
    <property type="protein sequence ID" value="GIF09863.1"/>
    <property type="molecule type" value="Genomic_DNA"/>
</dbReference>
<dbReference type="InterPro" id="IPR007630">
    <property type="entry name" value="RNA_pol_sigma70_r4"/>
</dbReference>
<proteinExistence type="predicted"/>
<dbReference type="InterPro" id="IPR013325">
    <property type="entry name" value="RNA_pol_sigma_r2"/>
</dbReference>
<gene>
    <name evidence="7" type="ORF">Asi03nite_74010</name>
</gene>
<name>A0A919TQ85_9ACTN</name>
<organism evidence="7 8">
    <name type="scientific">Actinoplanes siamensis</name>
    <dbReference type="NCBI Taxonomy" id="1223317"/>
    <lineage>
        <taxon>Bacteria</taxon>
        <taxon>Bacillati</taxon>
        <taxon>Actinomycetota</taxon>
        <taxon>Actinomycetes</taxon>
        <taxon>Micromonosporales</taxon>
        <taxon>Micromonosporaceae</taxon>
        <taxon>Actinoplanes</taxon>
    </lineage>
</organism>
<sequence>MHIAVVGCDMTVVHDAVSASAELIAATRADLGMSRAAFGAMTGRSEGTIRRYEDRASRPPAIFFHNLIEAEPGCGLRFNDFAPALGFRRIESMNPDDYGSIHEYFLGVRVLHRRSRMSFAAMLSVSATHLAAVEHRIKPEPQLVQRLARLFLRPHYNYSDLVRRFRTLRPDPRATRLRGMFRELRDPQTAGHERSRIRADLIGDNADLARQLAKREARYLPDPGDAANAWATALVKAVDGHDPRYGDFVPYLRKWIIGEVRHEARREWQSGTSATLRASAARISRARDDLHQQLRRDPTPAEIATHLRLPVTAVADVLNALAARHSRPLEHDLAAPAAPAQVTGFSSAMQNRLARLQDRQRTVIELRFLHGLDDAEIAESLTISPTSVPDIVNTALAQLRDSIS</sequence>
<keyword evidence="8" id="KW-1185">Reference proteome</keyword>
<dbReference type="PANTHER" id="PTHR30385:SF4">
    <property type="entry name" value="RNA POLYMERASE SIGMA-E FACTOR"/>
    <property type="match status" value="1"/>
</dbReference>
<evidence type="ECO:0000256" key="2">
    <source>
        <dbReference type="ARBA" id="ARBA00023082"/>
    </source>
</evidence>
<dbReference type="SUPFAM" id="SSF88659">
    <property type="entry name" value="Sigma3 and sigma4 domains of RNA polymerase sigma factors"/>
    <property type="match status" value="2"/>
</dbReference>
<reference evidence="7" key="1">
    <citation type="submission" date="2021-01" db="EMBL/GenBank/DDBJ databases">
        <title>Whole genome shotgun sequence of Actinoplanes siamensis NBRC 109076.</title>
        <authorList>
            <person name="Komaki H."/>
            <person name="Tamura T."/>
        </authorList>
    </citation>
    <scope>NUCLEOTIDE SEQUENCE</scope>
    <source>
        <strain evidence="7">NBRC 109076</strain>
    </source>
</reference>
<evidence type="ECO:0000259" key="5">
    <source>
        <dbReference type="Pfam" id="PF04539"/>
    </source>
</evidence>
<evidence type="ECO:0000313" key="7">
    <source>
        <dbReference type="EMBL" id="GIF09863.1"/>
    </source>
</evidence>
<dbReference type="PANTHER" id="PTHR30385">
    <property type="entry name" value="SIGMA FACTOR F FLAGELLAR"/>
    <property type="match status" value="1"/>
</dbReference>
<dbReference type="Pfam" id="PF04545">
    <property type="entry name" value="Sigma70_r4"/>
    <property type="match status" value="1"/>
</dbReference>
<dbReference type="InterPro" id="IPR014284">
    <property type="entry name" value="RNA_pol_sigma-70_dom"/>
</dbReference>
<dbReference type="GO" id="GO:0016987">
    <property type="term" value="F:sigma factor activity"/>
    <property type="evidence" value="ECO:0007669"/>
    <property type="project" value="UniProtKB-KW"/>
</dbReference>
<keyword evidence="1" id="KW-0805">Transcription regulation</keyword>
<dbReference type="InterPro" id="IPR036388">
    <property type="entry name" value="WH-like_DNA-bd_sf"/>
</dbReference>
<keyword evidence="3" id="KW-0238">DNA-binding</keyword>
<dbReference type="NCBIfam" id="TIGR02937">
    <property type="entry name" value="sigma70-ECF"/>
    <property type="match status" value="1"/>
</dbReference>
<evidence type="ECO:0000256" key="3">
    <source>
        <dbReference type="ARBA" id="ARBA00023125"/>
    </source>
</evidence>
<dbReference type="Pfam" id="PF04539">
    <property type="entry name" value="Sigma70_r3"/>
    <property type="match status" value="1"/>
</dbReference>
<keyword evidence="4" id="KW-0804">Transcription</keyword>
<feature type="domain" description="RNA polymerase sigma-70 region 3" evidence="5">
    <location>
        <begin position="282"/>
        <end position="320"/>
    </location>
</feature>
<evidence type="ECO:0000313" key="8">
    <source>
        <dbReference type="Proteomes" id="UP000629619"/>
    </source>
</evidence>
<evidence type="ECO:0000259" key="6">
    <source>
        <dbReference type="Pfam" id="PF04545"/>
    </source>
</evidence>
<accession>A0A919TQ85</accession>
<evidence type="ECO:0000256" key="4">
    <source>
        <dbReference type="ARBA" id="ARBA00023163"/>
    </source>
</evidence>
<dbReference type="GO" id="GO:0003677">
    <property type="term" value="F:DNA binding"/>
    <property type="evidence" value="ECO:0007669"/>
    <property type="project" value="UniProtKB-KW"/>
</dbReference>
<dbReference type="SUPFAM" id="SSF88946">
    <property type="entry name" value="Sigma2 domain of RNA polymerase sigma factors"/>
    <property type="match status" value="1"/>
</dbReference>
<dbReference type="InterPro" id="IPR007624">
    <property type="entry name" value="RNA_pol_sigma70_r3"/>
</dbReference>
<dbReference type="Gene3D" id="1.10.10.10">
    <property type="entry name" value="Winged helix-like DNA-binding domain superfamily/Winged helix DNA-binding domain"/>
    <property type="match status" value="2"/>
</dbReference>
<feature type="domain" description="RNA polymerase sigma-70 region 4" evidence="6">
    <location>
        <begin position="353"/>
        <end position="400"/>
    </location>
</feature>
<dbReference type="AlphaFoldDB" id="A0A919TQ85"/>
<evidence type="ECO:0008006" key="9">
    <source>
        <dbReference type="Google" id="ProtNLM"/>
    </source>
</evidence>
<dbReference type="InterPro" id="IPR013324">
    <property type="entry name" value="RNA_pol_sigma_r3/r4-like"/>
</dbReference>
<dbReference type="GO" id="GO:0006352">
    <property type="term" value="P:DNA-templated transcription initiation"/>
    <property type="evidence" value="ECO:0007669"/>
    <property type="project" value="InterPro"/>
</dbReference>
<keyword evidence="2" id="KW-0731">Sigma factor</keyword>
<protein>
    <recommendedName>
        <fullName evidence="9">RNA polymerase sigma factor (Sigma-70 family)</fullName>
    </recommendedName>
</protein>
<dbReference type="Proteomes" id="UP000629619">
    <property type="component" value="Unassembled WGS sequence"/>
</dbReference>
<evidence type="ECO:0000256" key="1">
    <source>
        <dbReference type="ARBA" id="ARBA00023015"/>
    </source>
</evidence>
<comment type="caution">
    <text evidence="7">The sequence shown here is derived from an EMBL/GenBank/DDBJ whole genome shotgun (WGS) entry which is preliminary data.</text>
</comment>